<sequence length="232" mass="26087">MNAVEQRKEATFFFATAVSYAVLVVAGFVLFILTGQSSFAAPWWVHLHAITFMAWLALYCCQTYFIFSDRRSNHRVLGRIGAVLALWLLVSGAVFLPYNVIVGRTPPFFTPAFFLALDWLNLLVFGFLICVGLIMRHKTEWHRRLMFAATLSIGTPGIGRIALVLEIEAAIIVSLVMLLFLVGGMLFDWLNKKRFYPAYLVGLIPIMAMGPLTEVVAKTALMSDIVAWLQQY</sequence>
<comment type="caution">
    <text evidence="2">The sequence shown here is derived from an EMBL/GenBank/DDBJ whole genome shotgun (WGS) entry which is preliminary data.</text>
</comment>
<feature type="transmembrane region" description="Helical" evidence="1">
    <location>
        <begin position="145"/>
        <end position="163"/>
    </location>
</feature>
<reference evidence="2 3" key="1">
    <citation type="submission" date="2023-06" db="EMBL/GenBank/DDBJ databases">
        <title>Alteromonas sp. ASW11-36 isolated from intertidal sand.</title>
        <authorList>
            <person name="Li Y."/>
        </authorList>
    </citation>
    <scope>NUCLEOTIDE SEQUENCE [LARGE SCALE GENOMIC DNA]</scope>
    <source>
        <strain evidence="2 3">ASW11-36</strain>
    </source>
</reference>
<keyword evidence="3" id="KW-1185">Reference proteome</keyword>
<evidence type="ECO:0000313" key="2">
    <source>
        <dbReference type="EMBL" id="MDM7861836.1"/>
    </source>
</evidence>
<feature type="transmembrane region" description="Helical" evidence="1">
    <location>
        <begin position="76"/>
        <end position="96"/>
    </location>
</feature>
<proteinExistence type="predicted"/>
<organism evidence="2 3">
    <name type="scientific">Alteromonas arenosi</name>
    <dbReference type="NCBI Taxonomy" id="3055817"/>
    <lineage>
        <taxon>Bacteria</taxon>
        <taxon>Pseudomonadati</taxon>
        <taxon>Pseudomonadota</taxon>
        <taxon>Gammaproteobacteria</taxon>
        <taxon>Alteromonadales</taxon>
        <taxon>Alteromonadaceae</taxon>
        <taxon>Alteromonas/Salinimonas group</taxon>
        <taxon>Alteromonas</taxon>
    </lineage>
</organism>
<feature type="transmembrane region" description="Helical" evidence="1">
    <location>
        <begin position="108"/>
        <end position="133"/>
    </location>
</feature>
<accession>A0ABT7T065</accession>
<dbReference type="RefSeq" id="WP_289366512.1">
    <property type="nucleotide sequence ID" value="NZ_JAUCBP010000012.1"/>
</dbReference>
<feature type="transmembrane region" description="Helical" evidence="1">
    <location>
        <begin position="169"/>
        <end position="189"/>
    </location>
</feature>
<gene>
    <name evidence="2" type="ORF">QTP81_14630</name>
</gene>
<feature type="transmembrane region" description="Helical" evidence="1">
    <location>
        <begin position="196"/>
        <end position="213"/>
    </location>
</feature>
<feature type="transmembrane region" description="Helical" evidence="1">
    <location>
        <begin position="12"/>
        <end position="33"/>
    </location>
</feature>
<keyword evidence="1" id="KW-0472">Membrane</keyword>
<dbReference type="Proteomes" id="UP001234343">
    <property type="component" value="Unassembled WGS sequence"/>
</dbReference>
<keyword evidence="1" id="KW-1133">Transmembrane helix</keyword>
<evidence type="ECO:0000256" key="1">
    <source>
        <dbReference type="SAM" id="Phobius"/>
    </source>
</evidence>
<name>A0ABT7T065_9ALTE</name>
<evidence type="ECO:0000313" key="3">
    <source>
        <dbReference type="Proteomes" id="UP001234343"/>
    </source>
</evidence>
<protein>
    <submittedName>
        <fullName evidence="2">Uncharacterized protein</fullName>
    </submittedName>
</protein>
<dbReference type="EMBL" id="JAUCBP010000012">
    <property type="protein sequence ID" value="MDM7861836.1"/>
    <property type="molecule type" value="Genomic_DNA"/>
</dbReference>
<keyword evidence="1" id="KW-0812">Transmembrane</keyword>
<feature type="transmembrane region" description="Helical" evidence="1">
    <location>
        <begin position="45"/>
        <end position="67"/>
    </location>
</feature>